<protein>
    <recommendedName>
        <fullName evidence="2">RAD52 motif-containing protein 1</fullName>
    </recommendedName>
</protein>
<accession>A0A8J5ZPG7</accession>
<feature type="compositionally biased region" description="Polar residues" evidence="6">
    <location>
        <begin position="1685"/>
        <end position="1695"/>
    </location>
</feature>
<feature type="compositionally biased region" description="Polar residues" evidence="6">
    <location>
        <begin position="1032"/>
        <end position="1049"/>
    </location>
</feature>
<feature type="compositionally biased region" description="Basic residues" evidence="6">
    <location>
        <begin position="3065"/>
        <end position="3081"/>
    </location>
</feature>
<keyword evidence="10" id="KW-1185">Reference proteome</keyword>
<feature type="region of interest" description="Disordered" evidence="6">
    <location>
        <begin position="532"/>
        <end position="833"/>
    </location>
</feature>
<keyword evidence="7" id="KW-0812">Transmembrane</keyword>
<dbReference type="SUPFAM" id="SSF52058">
    <property type="entry name" value="L domain-like"/>
    <property type="match status" value="1"/>
</dbReference>
<feature type="compositionally biased region" description="Polar residues" evidence="6">
    <location>
        <begin position="1006"/>
        <end position="1025"/>
    </location>
</feature>
<feature type="compositionally biased region" description="Low complexity" evidence="6">
    <location>
        <begin position="1167"/>
        <end position="1182"/>
    </location>
</feature>
<dbReference type="Pfam" id="PF25517">
    <property type="entry name" value="DSRM_RDM1"/>
    <property type="match status" value="1"/>
</dbReference>
<feature type="compositionally biased region" description="Polar residues" evidence="6">
    <location>
        <begin position="1290"/>
        <end position="1325"/>
    </location>
</feature>
<evidence type="ECO:0000259" key="8">
    <source>
        <dbReference type="PROSITE" id="PS50102"/>
    </source>
</evidence>
<evidence type="ECO:0000313" key="9">
    <source>
        <dbReference type="EMBL" id="KAG8505022.1"/>
    </source>
</evidence>
<dbReference type="InterPro" id="IPR032675">
    <property type="entry name" value="LRR_dom_sf"/>
</dbReference>
<feature type="region of interest" description="Disordered" evidence="6">
    <location>
        <begin position="3109"/>
        <end position="3128"/>
    </location>
</feature>
<dbReference type="PANTHER" id="PTHR23045">
    <property type="entry name" value="LEUCINE-RICH REPEAT-CONTAINING PROTEIN 37A"/>
    <property type="match status" value="1"/>
</dbReference>
<feature type="compositionally biased region" description="Polar residues" evidence="6">
    <location>
        <begin position="1084"/>
        <end position="1100"/>
    </location>
</feature>
<feature type="compositionally biased region" description="Polar residues" evidence="6">
    <location>
        <begin position="3109"/>
        <end position="3126"/>
    </location>
</feature>
<proteinExistence type="predicted"/>
<dbReference type="InterPro" id="IPR029423">
    <property type="entry name" value="LRRC37AB_C"/>
</dbReference>
<keyword evidence="3" id="KW-0433">Leucine-rich repeat</keyword>
<feature type="compositionally biased region" description="Low complexity" evidence="6">
    <location>
        <begin position="1214"/>
        <end position="1226"/>
    </location>
</feature>
<dbReference type="PROSITE" id="PS50102">
    <property type="entry name" value="RRM"/>
    <property type="match status" value="1"/>
</dbReference>
<dbReference type="SUPFAM" id="SSF54768">
    <property type="entry name" value="dsRNA-binding domain-like"/>
    <property type="match status" value="1"/>
</dbReference>
<feature type="compositionally biased region" description="Acidic residues" evidence="6">
    <location>
        <begin position="768"/>
        <end position="784"/>
    </location>
</feature>
<feature type="non-terminal residue" evidence="9">
    <location>
        <position position="3473"/>
    </location>
</feature>
<dbReference type="InterPro" id="IPR003591">
    <property type="entry name" value="Leu-rich_rpt_typical-subtyp"/>
</dbReference>
<feature type="compositionally biased region" description="Acidic residues" evidence="6">
    <location>
        <begin position="3456"/>
        <end position="3473"/>
    </location>
</feature>
<keyword evidence="4" id="KW-0677">Repeat</keyword>
<dbReference type="InterPro" id="IPR034200">
    <property type="entry name" value="RDM1_RRM"/>
</dbReference>
<dbReference type="PANTHER" id="PTHR23045:SF9">
    <property type="entry name" value="LEUCINE RICH REPEAT CONTAINING 37A-RELATED"/>
    <property type="match status" value="1"/>
</dbReference>
<feature type="compositionally biased region" description="Low complexity" evidence="6">
    <location>
        <begin position="936"/>
        <end position="945"/>
    </location>
</feature>
<feature type="compositionally biased region" description="Polar residues" evidence="6">
    <location>
        <begin position="1871"/>
        <end position="1895"/>
    </location>
</feature>
<dbReference type="InterPro" id="IPR032754">
    <property type="entry name" value="LRRC37_N"/>
</dbReference>
<reference evidence="9" key="1">
    <citation type="journal article" date="2021" name="Evol. Appl.">
        <title>The genome of the Pyrenean desman and the effects of bottlenecks and inbreeding on the genomic landscape of an endangered species.</title>
        <authorList>
            <person name="Escoda L."/>
            <person name="Castresana J."/>
        </authorList>
    </citation>
    <scope>NUCLEOTIDE SEQUENCE</scope>
    <source>
        <strain evidence="9">IBE-C5619</strain>
    </source>
</reference>
<evidence type="ECO:0000256" key="7">
    <source>
        <dbReference type="SAM" id="Phobius"/>
    </source>
</evidence>
<feature type="domain" description="RRM" evidence="8">
    <location>
        <begin position="18"/>
        <end position="101"/>
    </location>
</feature>
<feature type="compositionally biased region" description="Polar residues" evidence="6">
    <location>
        <begin position="710"/>
        <end position="720"/>
    </location>
</feature>
<dbReference type="Pfam" id="PF00076">
    <property type="entry name" value="RRM_1"/>
    <property type="match status" value="1"/>
</dbReference>
<dbReference type="InterPro" id="IPR057652">
    <property type="entry name" value="DSRM_RDM1"/>
</dbReference>
<dbReference type="OrthoDB" id="9665745at2759"/>
<feature type="transmembrane region" description="Helical" evidence="7">
    <location>
        <begin position="3339"/>
        <end position="3362"/>
    </location>
</feature>
<dbReference type="SMART" id="SM00369">
    <property type="entry name" value="LRR_TYP"/>
    <property type="match status" value="4"/>
</dbReference>
<organism evidence="9 10">
    <name type="scientific">Galemys pyrenaicus</name>
    <name type="common">Iberian desman</name>
    <name type="synonym">Pyrenean desman</name>
    <dbReference type="NCBI Taxonomy" id="202257"/>
    <lineage>
        <taxon>Eukaryota</taxon>
        <taxon>Metazoa</taxon>
        <taxon>Chordata</taxon>
        <taxon>Craniata</taxon>
        <taxon>Vertebrata</taxon>
        <taxon>Euteleostomi</taxon>
        <taxon>Mammalia</taxon>
        <taxon>Eutheria</taxon>
        <taxon>Laurasiatheria</taxon>
        <taxon>Eulipotyphla</taxon>
        <taxon>Talpidae</taxon>
        <taxon>Galemys</taxon>
    </lineage>
</organism>
<feature type="compositionally biased region" description="Low complexity" evidence="6">
    <location>
        <begin position="1062"/>
        <end position="1075"/>
    </location>
</feature>
<sequence length="3473" mass="381948">DGRMADLVPFTVPTERDKTLLVWELSSGPTAEALHHSLFTVFSQFGLLYSVRVFPNAAVARPGFYAIVKFYSARDARRAQKACDLKPLFQTSPVKVHLSTRHKAVQHKTLALNSSQCQELANYYFGFNGWSKRIIKDLSDLEDRENEDTVASLQKKCLRFFCALEVVLPAYECRSPGVGIAEESLDNMEEGPLSLLMKRKTTQKLAIQKALSDAFQKLLIVVLESGKIAVEYRPCEDIRDARVEEELQTLIEVSYFSWKQYGQGEEECLSDVSFEEEEGKGSPAVGRRRPTGLGRCAWEPPHVMSRLRLWAPRLLLTWQPLWLLFQAAPELALDPVQLTSDPPGPIESWSSHSSDLPPESPQALTPPAEPGGFNYPESSIPAQMLTPPQEFTGTSVPFLDTDSVEELSPVPTWFAVSHQEVNSKLTQHQRAPEVIPMLGWDQNQALTLSPRLKSKILIVGLDQPEDHQSYEMPVPPLNTQNSKPARYIFSPAILKKGVSEHPRFAKVVRTPGQFSKTPHRVSQQLQNDYVDPSTDIIYPEDNQPLDLLGDPEPRPEPQEGDLLSQQEGTPRQHSQTLEDNELFSSKAKHPETSEETEPLQQESSSPEVVKLLENSATTQPAPAAPLESSEESDLSSVQEEAPDEPSFSSEEVELPSVQEEALAQPTEEPEEMESSPNPHEAATHPPGLPTELIAQPLLHHEENVPVPSENEAQPSDSPSVTLKPVVATDTITPEDTNEVAPTQQEAEAQLPESPEEDELTPAQQEAPVQEEDPVQPTEGSEEVEPAPNPQESPAQPPESSTEAGAQPSAPDEENVPSPSENEAQPSNLPSVTVKPIAVTITITPEVISEVEPTPVQQEAPAQPIEAPEEVEPATNPQESLAQPPESSTEVGAQPLAPEEENIPSPSENEAQPSNVPSVTVKPVAVTVTLTPEVTSEVAPTQQEAQPQPPESPEEVEPSPVQQEAPAPVQPMEAPEEVEPATNTQEAQPPESSTEVGAEPSADQEENVPSPTQNEAQPSHLPSNTAKPMVVTVTLTPEVTNEVAPTQQEAQPQLPESPEEVEPSPVQQEAPAQPIEAPEEVEPATNPQESLAQPPESSTEVGAQPLAPEEENIPSPSENEAQPSNVPSVTVKPVAVTVTLTPEVTSEVAPTQQEAQPQPPESPEEVEPSPVQQEAPAPVQPMEAPEEVEPATNPQESLAQPPESSTEVGAQPLAPSEENVPSPSENEAQPSNVPSVTVKPMVVTVTLTPEVTNEVETSPAHEETAAQPAQPPEKMEPPVQEVPTEFPQYPNELTQMPASNQGLTQHITTHQAQSNSPSVTVTITSEPSKDAESSATQQGAPLQPPEHLEETEPSLSQHDASAKPSESPGEVKPLSEQEQPDEPSGEVEPSPTQQEQLAQPPEHHEVASPGHHGQHSNLTNATVKPTKVRVTITVEPTTEVGPSPIQHEAQPSVPLNDMETSPQQEAPAQLPQTPEKVEPSPTQQETPVQTSELSDEVVHAPEHVEAASTGPDQAQLPSLPDVTVKPMSLTLTKTPELTGGFEISSQQEAPDKLEMSSEQVEPLSVQQEVSGQQPVPSETVETSPSQQENLAPPQGGVELSPAQQEDPTQHTESSEGTRPPDHSGPPRESFMNIVAQPRSEAQHPVFSKFTVTPMVPTVTITPEPTKKANNSPLHQNDPAKPPAPLEQSQPLSQTPESSEKVESSPGQQEAIAQTPDPPVNTGDSSVQLEAPDAPSESPTEIEPSAAEQEVSAPPPKPTEEVKLPTQQEASSQPPVPPADPTISSEPPDKSESLSQQETPYHLPEPPKKVESSLTQLQGLSQPSALPEKVEPSLVQKETPAQPESHNEAEYSLAPQESPVQFPETPEKVDSSPDLQVSPTPSSEINTEMESPNQQDFPTPLESANEVETPPAQQTSVQPPVHDRIAVLPIGQDEIQHSDLPSVTVEPFNIELTLGPTMEVEHSTALQQNTHPMYPGVTLPYQEQVQAQHPTLSEVTVYPLDLGLATTSKPSKEVEISPAMQETATQLLVAQSPVHNEKAVLSPEWDQAQDPMSLNVTISPLNMGLTITLEHPTKAKHSTTPQLNKVSSENPEVTLPHLEQVQPHYPILSEVTVQPVYLEITITPEPSKEIELSPPNQPPEPLKDVIVAQSPVYQEATPNQNQVQHPLSPNVTVQPLDLGLTLTTEHTTEAEPSTIPQQTTGPPKKPEVTLPQPEQVHHGQHTTVQPMDLEVTTTAGSNAEVESSPFIQEASAYPPESSKVAEQSFIQEVTVPTAGQDQGQHSISNHVTDYSLTLGFPLTLEHTTEAEPSIVLQQTTVSPKQPDTILPQPEQVQNQHTTVQPTDLEITTTAGSSQEVEPSAIMQEASGHSAEPPKEVMVEQPFIQEVTVSTSSQDQGQHSTSHHATDNHLDLGLTITPEHAMKAERSTVLKQIITPQSQHPNRVTSLAADMELTTTQQQESTETVFSLATSQNSYEHGKGHMDFTKQPGQNTTIHINICELCTCKDETLSCAGLSPKQRLRRVPVPGLNVYNGTFTTLDFQGNSISYIDENIWNSYRWAEKLIISENHLTELHKDSFEGLLSLQYLDLSCNKIQSIERRTFEPLPFLQFINLGCNLLTELSFGTFQAWHGMQFLHKLILSRNPLTTVEDSFLFKLPALKYLDMGTTQVSIGTVESILMMTLELEKLILPSRLACCLCQFKNTIEVVCKTVKLHCDSECLTNTTRCDEEASIGNTEGSFMKVLQARKKNTSTELTIEPEKPTSDLNGINFSAFMNEQLDFNDESDVISALNYILPYFSEGNLEDVESTLLPFIKLLFSNVQSGDKPLGHLKNSTGNPSLKTESNNSTYKNKLRKLYFLENLLDAEIQEKIDEVKKKEKTAMLIRSNLLGPKFKRQIFPKKLETAQPQKKNLAKIQGVQKRPLRVNKVLKGPRGIQKRYYKEVGSKNIKRKQNARSFVENLAKGRRLRRPAPRKLEQLHMVRRPRKLVGNTANTEPSFIKEHKAAVSSFLRKSMWRPTGSTTPKPLPEAKNKSKDLSYTIFVLENADARVRNMKTSKPSRPRKKYVFHKSHPHVVHRTPKAKVNQKSKKETSSNRLVLAHRPPFSAVRRLINSPSREGFSSSGELNSQENSFPDLFTLPEPPIENSTVENSAAENIFEENISTENTTMPKETSPEIDADKNFSSSDSAVTADNFMPTVRQTNETQWEYHDMGTDLAGRPTSSTFLPFSSPGDQFEIQLNQQLRSLIPNNDVRRLISHVIRTLKMDCSETQVQLACAKLISRTGLLMKLLSEQQEVKVSKAEWDTDQWKNENYINESTEVQGEQKEQKSSELTKEVPGYGYNNKLILAISVTVVVMILIIIFCLIEIYSHRTASDREDKGRPRGFFGFLLQRKCSSENENQEGFFWRRRPLWLRDMYRPLNATRKKNMAQKLHDKDSSDEDEIFKKDAGEIHDTPAEKTEESTEEAGEESEAAQETATE</sequence>
<feature type="compositionally biased region" description="Polar residues" evidence="6">
    <location>
        <begin position="1810"/>
        <end position="1822"/>
    </location>
</feature>
<dbReference type="GO" id="GO:0003723">
    <property type="term" value="F:RNA binding"/>
    <property type="evidence" value="ECO:0007669"/>
    <property type="project" value="UniProtKB-UniRule"/>
</dbReference>
<evidence type="ECO:0000256" key="1">
    <source>
        <dbReference type="ARBA" id="ARBA00011738"/>
    </source>
</evidence>
<dbReference type="CDD" id="cd12364">
    <property type="entry name" value="RRM_RDM1"/>
    <property type="match status" value="1"/>
</dbReference>
<evidence type="ECO:0000256" key="3">
    <source>
        <dbReference type="ARBA" id="ARBA00022614"/>
    </source>
</evidence>
<feature type="region of interest" description="Disordered" evidence="6">
    <location>
        <begin position="336"/>
        <end position="373"/>
    </location>
</feature>
<feature type="compositionally biased region" description="Polar residues" evidence="6">
    <location>
        <begin position="874"/>
        <end position="890"/>
    </location>
</feature>
<dbReference type="Pfam" id="PF14914">
    <property type="entry name" value="LRRC37AB_C"/>
    <property type="match status" value="1"/>
</dbReference>
<feature type="compositionally biased region" description="Low complexity" evidence="6">
    <location>
        <begin position="854"/>
        <end position="865"/>
    </location>
</feature>
<dbReference type="InterPro" id="IPR000504">
    <property type="entry name" value="RRM_dom"/>
</dbReference>
<feature type="compositionally biased region" description="Low complexity" evidence="6">
    <location>
        <begin position="1146"/>
        <end position="1155"/>
    </location>
</feature>
<evidence type="ECO:0000313" key="10">
    <source>
        <dbReference type="Proteomes" id="UP000700334"/>
    </source>
</evidence>
<feature type="compositionally biased region" description="Pro residues" evidence="6">
    <location>
        <begin position="786"/>
        <end position="796"/>
    </location>
</feature>
<feature type="compositionally biased region" description="Polar residues" evidence="6">
    <location>
        <begin position="1555"/>
        <end position="1588"/>
    </location>
</feature>
<comment type="subunit">
    <text evidence="1">Homodimer.</text>
</comment>
<evidence type="ECO:0000256" key="4">
    <source>
        <dbReference type="ARBA" id="ARBA00022737"/>
    </source>
</evidence>
<feature type="compositionally biased region" description="Polar residues" evidence="6">
    <location>
        <begin position="1244"/>
        <end position="1255"/>
    </location>
</feature>
<feature type="compositionally biased region" description="Low complexity" evidence="6">
    <location>
        <begin position="1649"/>
        <end position="1662"/>
    </location>
</feature>
<dbReference type="InterPro" id="IPR035979">
    <property type="entry name" value="RBD_domain_sf"/>
</dbReference>
<feature type="compositionally biased region" description="Polar residues" evidence="6">
    <location>
        <begin position="3155"/>
        <end position="3165"/>
    </location>
</feature>
<feature type="compositionally biased region" description="Polar residues" evidence="6">
    <location>
        <begin position="816"/>
        <end position="830"/>
    </location>
</feature>
<feature type="compositionally biased region" description="Basic and acidic residues" evidence="6">
    <location>
        <begin position="1495"/>
        <end position="1504"/>
    </location>
</feature>
<keyword evidence="7" id="KW-1133">Transmembrane helix</keyword>
<keyword evidence="5" id="KW-0694">RNA-binding</keyword>
<feature type="compositionally biased region" description="Low complexity" evidence="6">
    <location>
        <begin position="957"/>
        <end position="972"/>
    </location>
</feature>
<feature type="compositionally biased region" description="Polar residues" evidence="6">
    <location>
        <begin position="1191"/>
        <end position="1207"/>
    </location>
</feature>
<comment type="caution">
    <text evidence="9">The sequence shown here is derived from an EMBL/GenBank/DDBJ whole genome shotgun (WGS) entry which is preliminary data.</text>
</comment>
<dbReference type="InterPro" id="IPR001611">
    <property type="entry name" value="Leu-rich_rpt"/>
</dbReference>
<feature type="region of interest" description="Disordered" evidence="6">
    <location>
        <begin position="3065"/>
        <end position="3089"/>
    </location>
</feature>
<dbReference type="EMBL" id="JAGFMF010012271">
    <property type="protein sequence ID" value="KAG8505022.1"/>
    <property type="molecule type" value="Genomic_DNA"/>
</dbReference>
<gene>
    <name evidence="9" type="ORF">J0S82_005467</name>
</gene>
<feature type="compositionally biased region" description="Polar residues" evidence="6">
    <location>
        <begin position="981"/>
        <end position="994"/>
    </location>
</feature>
<feature type="compositionally biased region" description="Polar residues" evidence="6">
    <location>
        <begin position="1479"/>
        <end position="1491"/>
    </location>
</feature>
<feature type="region of interest" description="Disordered" evidence="6">
    <location>
        <begin position="2183"/>
        <end position="2221"/>
    </location>
</feature>
<dbReference type="Pfam" id="PF15779">
    <property type="entry name" value="LRRC37"/>
    <property type="match status" value="14"/>
</dbReference>
<dbReference type="Proteomes" id="UP000700334">
    <property type="component" value="Unassembled WGS sequence"/>
</dbReference>
<keyword evidence="7" id="KW-0472">Membrane</keyword>
<evidence type="ECO:0000256" key="5">
    <source>
        <dbReference type="PROSITE-ProRule" id="PRU00176"/>
    </source>
</evidence>
<dbReference type="InterPro" id="IPR015753">
    <property type="entry name" value="LRRC37"/>
</dbReference>
<feature type="region of interest" description="Disordered" evidence="6">
    <location>
        <begin position="3154"/>
        <end position="3183"/>
    </location>
</feature>
<dbReference type="InterPro" id="IPR012677">
    <property type="entry name" value="Nucleotide-bd_a/b_plait_sf"/>
</dbReference>
<dbReference type="PROSITE" id="PS51450">
    <property type="entry name" value="LRR"/>
    <property type="match status" value="1"/>
</dbReference>
<feature type="region of interest" description="Disordered" evidence="6">
    <location>
        <begin position="3419"/>
        <end position="3473"/>
    </location>
</feature>
<name>A0A8J5ZPG7_GALPY</name>
<feature type="region of interest" description="Disordered" evidence="6">
    <location>
        <begin position="846"/>
        <end position="1918"/>
    </location>
</feature>
<feature type="compositionally biased region" description="Basic and acidic residues" evidence="6">
    <location>
        <begin position="1606"/>
        <end position="1624"/>
    </location>
</feature>
<evidence type="ECO:0000256" key="2">
    <source>
        <dbReference type="ARBA" id="ARBA00013723"/>
    </source>
</evidence>
<feature type="compositionally biased region" description="Polar residues" evidence="6">
    <location>
        <begin position="563"/>
        <end position="577"/>
    </location>
</feature>
<feature type="compositionally biased region" description="Basic and acidic residues" evidence="6">
    <location>
        <begin position="3437"/>
        <end position="3455"/>
    </location>
</feature>
<dbReference type="SUPFAM" id="SSF54928">
    <property type="entry name" value="RNA-binding domain, RBD"/>
    <property type="match status" value="1"/>
</dbReference>
<dbReference type="Pfam" id="PF13855">
    <property type="entry name" value="LRR_8"/>
    <property type="match status" value="1"/>
</dbReference>
<feature type="compositionally biased region" description="Polar residues" evidence="6">
    <location>
        <begin position="729"/>
        <end position="746"/>
    </location>
</feature>
<evidence type="ECO:0000256" key="6">
    <source>
        <dbReference type="SAM" id="MobiDB-lite"/>
    </source>
</evidence>
<dbReference type="Gene3D" id="3.80.10.10">
    <property type="entry name" value="Ribonuclease Inhibitor"/>
    <property type="match status" value="1"/>
</dbReference>
<dbReference type="Gene3D" id="3.30.70.330">
    <property type="match status" value="1"/>
</dbReference>
<feature type="compositionally biased region" description="Polar residues" evidence="6">
    <location>
        <begin position="1457"/>
        <end position="1471"/>
    </location>
</feature>